<evidence type="ECO:0000256" key="1">
    <source>
        <dbReference type="SAM" id="MobiDB-lite"/>
    </source>
</evidence>
<dbReference type="Proteomes" id="UP001174677">
    <property type="component" value="Chromosome 5"/>
</dbReference>
<sequence>MAGYNYPHRSSSAYNSPRADDWSKTSYASDHVCRPVIVDAEGRKRPIVSFGPAQNSDFFVTRTETIVQEHVISPFASEHHHNSCSPLEGCGVVEERWHSSSSPSQDRPSKVDDFITKVQIEASRPRFGTVNPANWRQTLKPTGFPGNNGGYNSEFNDYGNKEWQKPSGNAYRSDSYDDYFNKQGGAVEPAKVTTGGWPRPSHSTWGTTPNSTFSKPTSDVNPATGFFKESAKPSTTTAPRFRYTEPAYTETIDRKEATPVEPPMITSGGWVRPSPTTWTSPPESKLSEPTSDINAAIGILKEAAKPSVHTAPNSRYTEPGFTETIDSREASKRYGKFNFASRPYTTDENYKTTIDSREAARKYHGTAV</sequence>
<organism evidence="2 3">
    <name type="scientific">Hevea brasiliensis</name>
    <name type="common">Para rubber tree</name>
    <name type="synonym">Siphonia brasiliensis</name>
    <dbReference type="NCBI Taxonomy" id="3981"/>
    <lineage>
        <taxon>Eukaryota</taxon>
        <taxon>Viridiplantae</taxon>
        <taxon>Streptophyta</taxon>
        <taxon>Embryophyta</taxon>
        <taxon>Tracheophyta</taxon>
        <taxon>Spermatophyta</taxon>
        <taxon>Magnoliopsida</taxon>
        <taxon>eudicotyledons</taxon>
        <taxon>Gunneridae</taxon>
        <taxon>Pentapetalae</taxon>
        <taxon>rosids</taxon>
        <taxon>fabids</taxon>
        <taxon>Malpighiales</taxon>
        <taxon>Euphorbiaceae</taxon>
        <taxon>Crotonoideae</taxon>
        <taxon>Micrandreae</taxon>
        <taxon>Hevea</taxon>
    </lineage>
</organism>
<dbReference type="EMBL" id="JARPOI010000005">
    <property type="protein sequence ID" value="KAJ9180157.1"/>
    <property type="molecule type" value="Genomic_DNA"/>
</dbReference>
<gene>
    <name evidence="2" type="ORF">P3X46_008436</name>
</gene>
<evidence type="ECO:0000313" key="2">
    <source>
        <dbReference type="EMBL" id="KAJ9180157.1"/>
    </source>
</evidence>
<feature type="region of interest" description="Disordered" evidence="1">
    <location>
        <begin position="191"/>
        <end position="219"/>
    </location>
</feature>
<feature type="region of interest" description="Disordered" evidence="1">
    <location>
        <begin position="1"/>
        <end position="20"/>
    </location>
</feature>
<reference evidence="2" key="1">
    <citation type="journal article" date="2023" name="Plant Biotechnol. J.">
        <title>Chromosome-level wild Hevea brasiliensis genome provides new tools for genomic-assisted breeding and valuable loci to elevate rubber yield.</title>
        <authorList>
            <person name="Cheng H."/>
            <person name="Song X."/>
            <person name="Hu Y."/>
            <person name="Wu T."/>
            <person name="Yang Q."/>
            <person name="An Z."/>
            <person name="Feng S."/>
            <person name="Deng Z."/>
            <person name="Wu W."/>
            <person name="Zeng X."/>
            <person name="Tu M."/>
            <person name="Wang X."/>
            <person name="Huang H."/>
        </authorList>
    </citation>
    <scope>NUCLEOTIDE SEQUENCE</scope>
    <source>
        <strain evidence="2">MT/VB/25A 57/8</strain>
    </source>
</reference>
<accession>A0ABQ9MIT6</accession>
<evidence type="ECO:0000313" key="3">
    <source>
        <dbReference type="Proteomes" id="UP001174677"/>
    </source>
</evidence>
<keyword evidence="3" id="KW-1185">Reference proteome</keyword>
<feature type="region of interest" description="Disordered" evidence="1">
    <location>
        <begin position="128"/>
        <end position="148"/>
    </location>
</feature>
<feature type="region of interest" description="Disordered" evidence="1">
    <location>
        <begin position="259"/>
        <end position="289"/>
    </location>
</feature>
<name>A0ABQ9MIT6_HEVBR</name>
<proteinExistence type="predicted"/>
<protein>
    <submittedName>
        <fullName evidence="2">Uncharacterized protein</fullName>
    </submittedName>
</protein>
<comment type="caution">
    <text evidence="2">The sequence shown here is derived from an EMBL/GenBank/DDBJ whole genome shotgun (WGS) entry which is preliminary data.</text>
</comment>
<feature type="compositionally biased region" description="Polar residues" evidence="1">
    <location>
        <begin position="201"/>
        <end position="219"/>
    </location>
</feature>
<feature type="compositionally biased region" description="Polar residues" evidence="1">
    <location>
        <begin position="131"/>
        <end position="140"/>
    </location>
</feature>
<feature type="compositionally biased region" description="Low complexity" evidence="1">
    <location>
        <begin position="273"/>
        <end position="284"/>
    </location>
</feature>